<keyword evidence="2" id="KW-1185">Reference proteome</keyword>
<name>A0A4C1YDJ9_EUMVA</name>
<gene>
    <name evidence="1" type="ORF">EVAR_48225_1</name>
</gene>
<evidence type="ECO:0000313" key="2">
    <source>
        <dbReference type="Proteomes" id="UP000299102"/>
    </source>
</evidence>
<comment type="caution">
    <text evidence="1">The sequence shown here is derived from an EMBL/GenBank/DDBJ whole genome shotgun (WGS) entry which is preliminary data.</text>
</comment>
<dbReference type="EMBL" id="BGZK01001198">
    <property type="protein sequence ID" value="GBP74176.1"/>
    <property type="molecule type" value="Genomic_DNA"/>
</dbReference>
<reference evidence="1 2" key="1">
    <citation type="journal article" date="2019" name="Commun. Biol.">
        <title>The bagworm genome reveals a unique fibroin gene that provides high tensile strength.</title>
        <authorList>
            <person name="Kono N."/>
            <person name="Nakamura H."/>
            <person name="Ohtoshi R."/>
            <person name="Tomita M."/>
            <person name="Numata K."/>
            <person name="Arakawa K."/>
        </authorList>
    </citation>
    <scope>NUCLEOTIDE SEQUENCE [LARGE SCALE GENOMIC DNA]</scope>
</reference>
<evidence type="ECO:0000313" key="1">
    <source>
        <dbReference type="EMBL" id="GBP74176.1"/>
    </source>
</evidence>
<organism evidence="1 2">
    <name type="scientific">Eumeta variegata</name>
    <name type="common">Bagworm moth</name>
    <name type="synonym">Eumeta japonica</name>
    <dbReference type="NCBI Taxonomy" id="151549"/>
    <lineage>
        <taxon>Eukaryota</taxon>
        <taxon>Metazoa</taxon>
        <taxon>Ecdysozoa</taxon>
        <taxon>Arthropoda</taxon>
        <taxon>Hexapoda</taxon>
        <taxon>Insecta</taxon>
        <taxon>Pterygota</taxon>
        <taxon>Neoptera</taxon>
        <taxon>Endopterygota</taxon>
        <taxon>Lepidoptera</taxon>
        <taxon>Glossata</taxon>
        <taxon>Ditrysia</taxon>
        <taxon>Tineoidea</taxon>
        <taxon>Psychidae</taxon>
        <taxon>Oiketicinae</taxon>
        <taxon>Eumeta</taxon>
    </lineage>
</organism>
<dbReference type="AlphaFoldDB" id="A0A4C1YDJ9"/>
<protein>
    <submittedName>
        <fullName evidence="1">Uncharacterized protein</fullName>
    </submittedName>
</protein>
<proteinExistence type="predicted"/>
<sequence>MKGVQKPLARILTNAQSIIKYNNHRRLRDLESERSSAIANSLVCVAKRTLFLHRQRLTSDLRTAHTDGRKYAPINKRDIVLFLRAPARRRTGAEECFHASRAEMFPNNFYSKLIGSNLKPPRRRIAVGGGAAIAAATTSRAHVAIEREVIIARAAPGPSRPAARPPGRGAHRLITVAEPYVRFGRRERFHETRPAPASMPPL</sequence>
<dbReference type="Proteomes" id="UP000299102">
    <property type="component" value="Unassembled WGS sequence"/>
</dbReference>
<accession>A0A4C1YDJ9</accession>